<protein>
    <submittedName>
        <fullName evidence="1 2">Uncharacterized protein</fullName>
    </submittedName>
</protein>
<reference evidence="2" key="2">
    <citation type="submission" date="2020-05" db="UniProtKB">
        <authorList>
            <consortium name="EnsemblMetazoa"/>
        </authorList>
    </citation>
    <scope>IDENTIFICATION</scope>
</reference>
<name>A0A084VEB7_ANOSI</name>
<accession>A0A084VEB7</accession>
<dbReference type="VEuPathDB" id="VectorBase:ASIC003469"/>
<evidence type="ECO:0000313" key="3">
    <source>
        <dbReference type="Proteomes" id="UP000030765"/>
    </source>
</evidence>
<dbReference type="EMBL" id="ATLV01012266">
    <property type="status" value="NOT_ANNOTATED_CDS"/>
    <property type="molecule type" value="Genomic_DNA"/>
</dbReference>
<sequence>MVRFGKKETTDKRQLLASMNSMHYDSSKQIDNVVPSKFPTSKQGGCLFGKTCAKKLPFFFASISLCERRPRCRKSEESENENRK</sequence>
<evidence type="ECO:0000313" key="2">
    <source>
        <dbReference type="EnsemblMetazoa" id="ASIC003469-PA"/>
    </source>
</evidence>
<keyword evidence="3" id="KW-1185">Reference proteome</keyword>
<organism evidence="1">
    <name type="scientific">Anopheles sinensis</name>
    <name type="common">Mosquito</name>
    <dbReference type="NCBI Taxonomy" id="74873"/>
    <lineage>
        <taxon>Eukaryota</taxon>
        <taxon>Metazoa</taxon>
        <taxon>Ecdysozoa</taxon>
        <taxon>Arthropoda</taxon>
        <taxon>Hexapoda</taxon>
        <taxon>Insecta</taxon>
        <taxon>Pterygota</taxon>
        <taxon>Neoptera</taxon>
        <taxon>Endopterygota</taxon>
        <taxon>Diptera</taxon>
        <taxon>Nematocera</taxon>
        <taxon>Culicoidea</taxon>
        <taxon>Culicidae</taxon>
        <taxon>Anophelinae</taxon>
        <taxon>Anopheles</taxon>
    </lineage>
</organism>
<dbReference type="EMBL" id="KE524777">
    <property type="protein sequence ID" value="KFB36311.1"/>
    <property type="molecule type" value="Genomic_DNA"/>
</dbReference>
<dbReference type="AlphaFoldDB" id="A0A084VEB7"/>
<proteinExistence type="predicted"/>
<reference evidence="1 3" key="1">
    <citation type="journal article" date="2014" name="BMC Genomics">
        <title>Genome sequence of Anopheles sinensis provides insight into genetics basis of mosquito competence for malaria parasites.</title>
        <authorList>
            <person name="Zhou D."/>
            <person name="Zhang D."/>
            <person name="Ding G."/>
            <person name="Shi L."/>
            <person name="Hou Q."/>
            <person name="Ye Y."/>
            <person name="Xu Y."/>
            <person name="Zhou H."/>
            <person name="Xiong C."/>
            <person name="Li S."/>
            <person name="Yu J."/>
            <person name="Hong S."/>
            <person name="Yu X."/>
            <person name="Zou P."/>
            <person name="Chen C."/>
            <person name="Chang X."/>
            <person name="Wang W."/>
            <person name="Lv Y."/>
            <person name="Sun Y."/>
            <person name="Ma L."/>
            <person name="Shen B."/>
            <person name="Zhu C."/>
        </authorList>
    </citation>
    <scope>NUCLEOTIDE SEQUENCE [LARGE SCALE GENOMIC DNA]</scope>
</reference>
<dbReference type="EnsemblMetazoa" id="ASIC003469-RA">
    <property type="protein sequence ID" value="ASIC003469-PA"/>
    <property type="gene ID" value="ASIC003469"/>
</dbReference>
<evidence type="ECO:0000313" key="1">
    <source>
        <dbReference type="EMBL" id="KFB36311.1"/>
    </source>
</evidence>
<dbReference type="Proteomes" id="UP000030765">
    <property type="component" value="Unassembled WGS sequence"/>
</dbReference>
<gene>
    <name evidence="1" type="ORF">ZHAS_00003469</name>
</gene>